<dbReference type="InterPro" id="IPR050057">
    <property type="entry name" value="Prokaryotic/Mito_RF"/>
</dbReference>
<dbReference type="FunFam" id="3.30.160.20:FF:000004">
    <property type="entry name" value="Peptide chain release factor 1"/>
    <property type="match status" value="1"/>
</dbReference>
<name>A0A7R9AUT0_TIMSH</name>
<gene>
    <name evidence="5" type="ORF">TSIB3V08_LOCUS4524</name>
</gene>
<dbReference type="Pfam" id="PF00472">
    <property type="entry name" value="RF-1"/>
    <property type="match status" value="1"/>
</dbReference>
<comment type="similarity">
    <text evidence="1">Belongs to the prokaryotic/mitochondrial release factor family.</text>
</comment>
<dbReference type="PROSITE" id="PS00745">
    <property type="entry name" value="RF_PROK_I"/>
    <property type="match status" value="1"/>
</dbReference>
<evidence type="ECO:0000256" key="3">
    <source>
        <dbReference type="ARBA" id="ARBA00022917"/>
    </source>
</evidence>
<dbReference type="PANTHER" id="PTHR43804">
    <property type="entry name" value="LD18447P"/>
    <property type="match status" value="1"/>
</dbReference>
<feature type="domain" description="Prokaryotic-type class I peptide chain release factors" evidence="4">
    <location>
        <begin position="287"/>
        <end position="303"/>
    </location>
</feature>
<proteinExistence type="inferred from homology"/>
<dbReference type="PANTHER" id="PTHR43804:SF7">
    <property type="entry name" value="LD18447P"/>
    <property type="match status" value="1"/>
</dbReference>
<dbReference type="Gene3D" id="6.10.140.1950">
    <property type="match status" value="1"/>
</dbReference>
<dbReference type="Gene3D" id="3.30.160.20">
    <property type="match status" value="1"/>
</dbReference>
<evidence type="ECO:0000256" key="2">
    <source>
        <dbReference type="ARBA" id="ARBA00022481"/>
    </source>
</evidence>
<evidence type="ECO:0000313" key="5">
    <source>
        <dbReference type="EMBL" id="CAD7260342.1"/>
    </source>
</evidence>
<protein>
    <recommendedName>
        <fullName evidence="4">Prokaryotic-type class I peptide chain release factors domain-containing protein</fullName>
    </recommendedName>
</protein>
<dbReference type="GO" id="GO:0005737">
    <property type="term" value="C:cytoplasm"/>
    <property type="evidence" value="ECO:0007669"/>
    <property type="project" value="UniProtKB-ARBA"/>
</dbReference>
<dbReference type="Pfam" id="PF03462">
    <property type="entry name" value="PCRF"/>
    <property type="match status" value="1"/>
</dbReference>
<evidence type="ECO:0000259" key="4">
    <source>
        <dbReference type="PROSITE" id="PS00745"/>
    </source>
</evidence>
<dbReference type="SUPFAM" id="SSF75620">
    <property type="entry name" value="Release factor"/>
    <property type="match status" value="1"/>
</dbReference>
<dbReference type="InterPro" id="IPR045853">
    <property type="entry name" value="Pep_chain_release_fac_I_sf"/>
</dbReference>
<dbReference type="AlphaFoldDB" id="A0A7R9AUT0"/>
<dbReference type="GO" id="GO:0003747">
    <property type="term" value="F:translation release factor activity"/>
    <property type="evidence" value="ECO:0007669"/>
    <property type="project" value="InterPro"/>
</dbReference>
<dbReference type="EMBL" id="OC001643">
    <property type="protein sequence ID" value="CAD7260342.1"/>
    <property type="molecule type" value="Genomic_DNA"/>
</dbReference>
<dbReference type="InterPro" id="IPR000352">
    <property type="entry name" value="Pep_chain_release_fac_I"/>
</dbReference>
<dbReference type="InterPro" id="IPR005139">
    <property type="entry name" value="PCRF"/>
</dbReference>
<reference evidence="5" key="1">
    <citation type="submission" date="2020-11" db="EMBL/GenBank/DDBJ databases">
        <authorList>
            <person name="Tran Van P."/>
        </authorList>
    </citation>
    <scope>NUCLEOTIDE SEQUENCE</scope>
</reference>
<organism evidence="5">
    <name type="scientific">Timema shepardi</name>
    <name type="common">Walking stick</name>
    <dbReference type="NCBI Taxonomy" id="629360"/>
    <lineage>
        <taxon>Eukaryota</taxon>
        <taxon>Metazoa</taxon>
        <taxon>Ecdysozoa</taxon>
        <taxon>Arthropoda</taxon>
        <taxon>Hexapoda</taxon>
        <taxon>Insecta</taxon>
        <taxon>Pterygota</taxon>
        <taxon>Neoptera</taxon>
        <taxon>Polyneoptera</taxon>
        <taxon>Phasmatodea</taxon>
        <taxon>Timematodea</taxon>
        <taxon>Timematoidea</taxon>
        <taxon>Timematidae</taxon>
        <taxon>Timema</taxon>
    </lineage>
</organism>
<dbReference type="SMART" id="SM00937">
    <property type="entry name" value="PCRF"/>
    <property type="match status" value="1"/>
</dbReference>
<keyword evidence="2" id="KW-0488">Methylation</keyword>
<evidence type="ECO:0000256" key="1">
    <source>
        <dbReference type="ARBA" id="ARBA00010835"/>
    </source>
</evidence>
<accession>A0A7R9AUT0</accession>
<dbReference type="Gene3D" id="3.30.70.1660">
    <property type="match status" value="1"/>
</dbReference>
<sequence>MIQILRLRRYFFQSVKNKSINIIRCIWLNPCLRKLHQPNHVYSLDLIKKYSTDGSFDVSLDSPEIQKYLENLRHEYELLVSQTQTDKNINKRILYLKPIMDLFQERSNLYGNLTILDELTPANSQDDELISLAKEEKNMYNEKIKTLNLELLDVLVPVEPLDECTEIILEISAGVGGQEAMLFARELFDMYCSYIVNKAWVMQIAEQVLSDLGGLRHASLFVSGSQVYQHLKHEAGVHRVQRIPSTEKSGRVHTSTVTVATLPQPTMLSLIFEVILKDKDLRIETKRSSGAGGQHVNTTDSAVRIVHLPTGIVVESQVDRSQIKNREFALQRLKTKIYQHQLDKQMAETQAKRKMQVGSSLRSEKIRTYNYNQDRITDHRIGNTVHNLKSFFLGEEGLDTLIRQLLIVERRARLLQAITSIDTSNGT</sequence>
<keyword evidence="3" id="KW-0648">Protein biosynthesis</keyword>